<dbReference type="GO" id="GO:0032543">
    <property type="term" value="P:mitochondrial translation"/>
    <property type="evidence" value="ECO:0007669"/>
    <property type="project" value="TreeGrafter"/>
</dbReference>
<feature type="region of interest" description="Disordered" evidence="5">
    <location>
        <begin position="93"/>
        <end position="116"/>
    </location>
</feature>
<dbReference type="STRING" id="914237.A0A1E1K210"/>
<sequence length="249" mass="28373">MASPRFQCLNATKQIVRSGLSSRAAFSTTRVAQADGPPRSSASEPLDMLPGRTPQSPEFQSRPRSAFVNPIQTEAQRKPRMNEQNANLLGMFSRSNEQRQRQAASQNRGATTAEEMQNRNLAQDLSKQITRRWRSGDIYAPHDLSEVEMAKWKTRSQPKHDVFDVLDMNPEEHYRNFSMISEYMTPMGRIKHSKETGLRPVNQRRIARAIRRAIGLGMHPSVHVHPEILHLRHERNTSSSPFRALTPSP</sequence>
<evidence type="ECO:0000256" key="1">
    <source>
        <dbReference type="ARBA" id="ARBA00005589"/>
    </source>
</evidence>
<name>A0A1E1K210_9HELO</name>
<proteinExistence type="inferred from homology"/>
<dbReference type="InterPro" id="IPR001648">
    <property type="entry name" value="Ribosomal_bS18"/>
</dbReference>
<dbReference type="Pfam" id="PF01084">
    <property type="entry name" value="Ribosomal_S18"/>
    <property type="match status" value="1"/>
</dbReference>
<dbReference type="Proteomes" id="UP000178129">
    <property type="component" value="Unassembled WGS sequence"/>
</dbReference>
<keyword evidence="2" id="KW-0689">Ribosomal protein</keyword>
<feature type="compositionally biased region" description="Polar residues" evidence="5">
    <location>
        <begin position="101"/>
        <end position="116"/>
    </location>
</feature>
<evidence type="ECO:0000313" key="7">
    <source>
        <dbReference type="Proteomes" id="UP000178129"/>
    </source>
</evidence>
<dbReference type="GO" id="GO:0070181">
    <property type="term" value="F:small ribosomal subunit rRNA binding"/>
    <property type="evidence" value="ECO:0007669"/>
    <property type="project" value="TreeGrafter"/>
</dbReference>
<dbReference type="GO" id="GO:0003735">
    <property type="term" value="F:structural constituent of ribosome"/>
    <property type="evidence" value="ECO:0007669"/>
    <property type="project" value="InterPro"/>
</dbReference>
<keyword evidence="3" id="KW-0687">Ribonucleoprotein</keyword>
<dbReference type="Gene3D" id="4.10.640.10">
    <property type="entry name" value="Ribosomal protein S18"/>
    <property type="match status" value="1"/>
</dbReference>
<feature type="region of interest" description="Disordered" evidence="5">
    <location>
        <begin position="28"/>
        <end position="65"/>
    </location>
</feature>
<dbReference type="SUPFAM" id="SSF46911">
    <property type="entry name" value="Ribosomal protein S18"/>
    <property type="match status" value="1"/>
</dbReference>
<dbReference type="InterPro" id="IPR036870">
    <property type="entry name" value="Ribosomal_bS18_sf"/>
</dbReference>
<gene>
    <name evidence="6" type="ORF">RCO7_00709</name>
</gene>
<protein>
    <recommendedName>
        <fullName evidence="4">Small ribosomal subunit protein bS18m</fullName>
    </recommendedName>
</protein>
<keyword evidence="7" id="KW-1185">Reference proteome</keyword>
<comment type="caution">
    <text evidence="6">The sequence shown here is derived from an EMBL/GenBank/DDBJ whole genome shotgun (WGS) entry which is preliminary data.</text>
</comment>
<comment type="similarity">
    <text evidence="1">Belongs to the bacterial ribosomal protein bS18 family.</text>
</comment>
<accession>A0A1E1K210</accession>
<evidence type="ECO:0000256" key="2">
    <source>
        <dbReference type="ARBA" id="ARBA00022980"/>
    </source>
</evidence>
<evidence type="ECO:0000256" key="4">
    <source>
        <dbReference type="ARBA" id="ARBA00035264"/>
    </source>
</evidence>
<dbReference type="InParanoid" id="A0A1E1K210"/>
<dbReference type="PANTHER" id="PTHR13479">
    <property type="entry name" value="30S RIBOSOMAL PROTEIN S18"/>
    <property type="match status" value="1"/>
</dbReference>
<evidence type="ECO:0000313" key="6">
    <source>
        <dbReference type="EMBL" id="CZS92109.1"/>
    </source>
</evidence>
<dbReference type="GO" id="GO:0005763">
    <property type="term" value="C:mitochondrial small ribosomal subunit"/>
    <property type="evidence" value="ECO:0007669"/>
    <property type="project" value="TreeGrafter"/>
</dbReference>
<dbReference type="PANTHER" id="PTHR13479:SF40">
    <property type="entry name" value="SMALL RIBOSOMAL SUBUNIT PROTEIN BS18M"/>
    <property type="match status" value="1"/>
</dbReference>
<dbReference type="FunFam" id="4.10.640.10:FF:000013">
    <property type="entry name" value="37S ribosomal protein S18"/>
    <property type="match status" value="1"/>
</dbReference>
<organism evidence="6 7">
    <name type="scientific">Rhynchosporium graminicola</name>
    <dbReference type="NCBI Taxonomy" id="2792576"/>
    <lineage>
        <taxon>Eukaryota</taxon>
        <taxon>Fungi</taxon>
        <taxon>Dikarya</taxon>
        <taxon>Ascomycota</taxon>
        <taxon>Pezizomycotina</taxon>
        <taxon>Leotiomycetes</taxon>
        <taxon>Helotiales</taxon>
        <taxon>Ploettnerulaceae</taxon>
        <taxon>Rhynchosporium</taxon>
    </lineage>
</organism>
<evidence type="ECO:0000256" key="5">
    <source>
        <dbReference type="SAM" id="MobiDB-lite"/>
    </source>
</evidence>
<dbReference type="EMBL" id="FJUW01000005">
    <property type="protein sequence ID" value="CZS92109.1"/>
    <property type="molecule type" value="Genomic_DNA"/>
</dbReference>
<dbReference type="AlphaFoldDB" id="A0A1E1K210"/>
<feature type="compositionally biased region" description="Polar residues" evidence="5">
    <location>
        <begin position="53"/>
        <end position="63"/>
    </location>
</feature>
<evidence type="ECO:0000256" key="3">
    <source>
        <dbReference type="ARBA" id="ARBA00023274"/>
    </source>
</evidence>
<reference evidence="7" key="1">
    <citation type="submission" date="2016-03" db="EMBL/GenBank/DDBJ databases">
        <authorList>
            <person name="Ploux O."/>
        </authorList>
    </citation>
    <scope>NUCLEOTIDE SEQUENCE [LARGE SCALE GENOMIC DNA]</scope>
    <source>
        <strain evidence="7">UK7</strain>
    </source>
</reference>